<dbReference type="PANTHER" id="PTHR47074">
    <property type="entry name" value="BNAC02G40300D PROTEIN"/>
    <property type="match status" value="1"/>
</dbReference>
<dbReference type="Pfam" id="PF13456">
    <property type="entry name" value="RVT_3"/>
    <property type="match status" value="1"/>
</dbReference>
<dbReference type="InterPro" id="IPR002156">
    <property type="entry name" value="RNaseH_domain"/>
</dbReference>
<dbReference type="AlphaFoldDB" id="A0A835ACM8"/>
<dbReference type="Proteomes" id="UP000636709">
    <property type="component" value="Unassembled WGS sequence"/>
</dbReference>
<organism evidence="2 3">
    <name type="scientific">Digitaria exilis</name>
    <dbReference type="NCBI Taxonomy" id="1010633"/>
    <lineage>
        <taxon>Eukaryota</taxon>
        <taxon>Viridiplantae</taxon>
        <taxon>Streptophyta</taxon>
        <taxon>Embryophyta</taxon>
        <taxon>Tracheophyta</taxon>
        <taxon>Spermatophyta</taxon>
        <taxon>Magnoliopsida</taxon>
        <taxon>Liliopsida</taxon>
        <taxon>Poales</taxon>
        <taxon>Poaceae</taxon>
        <taxon>PACMAD clade</taxon>
        <taxon>Panicoideae</taxon>
        <taxon>Panicodae</taxon>
        <taxon>Paniceae</taxon>
        <taxon>Anthephorinae</taxon>
        <taxon>Digitaria</taxon>
    </lineage>
</organism>
<reference evidence="2" key="1">
    <citation type="submission" date="2020-07" db="EMBL/GenBank/DDBJ databases">
        <title>Genome sequence and genetic diversity analysis of an under-domesticated orphan crop, white fonio (Digitaria exilis).</title>
        <authorList>
            <person name="Bennetzen J.L."/>
            <person name="Chen S."/>
            <person name="Ma X."/>
            <person name="Wang X."/>
            <person name="Yssel A.E.J."/>
            <person name="Chaluvadi S.R."/>
            <person name="Johnson M."/>
            <person name="Gangashetty P."/>
            <person name="Hamidou F."/>
            <person name="Sanogo M.D."/>
            <person name="Zwaenepoel A."/>
            <person name="Wallace J."/>
            <person name="Van De Peer Y."/>
            <person name="Van Deynze A."/>
        </authorList>
    </citation>
    <scope>NUCLEOTIDE SEQUENCE</scope>
    <source>
        <tissue evidence="2">Leaves</tissue>
    </source>
</reference>
<dbReference type="Gene3D" id="3.30.420.10">
    <property type="entry name" value="Ribonuclease H-like superfamily/Ribonuclease H"/>
    <property type="match status" value="1"/>
</dbReference>
<accession>A0A835ACM8</accession>
<gene>
    <name evidence="2" type="ORF">HU200_063843</name>
</gene>
<evidence type="ECO:0000259" key="1">
    <source>
        <dbReference type="Pfam" id="PF13456"/>
    </source>
</evidence>
<dbReference type="OrthoDB" id="694273at2759"/>
<dbReference type="GO" id="GO:0004523">
    <property type="term" value="F:RNA-DNA hybrid ribonuclease activity"/>
    <property type="evidence" value="ECO:0007669"/>
    <property type="project" value="InterPro"/>
</dbReference>
<protein>
    <recommendedName>
        <fullName evidence="1">RNase H type-1 domain-containing protein</fullName>
    </recommendedName>
</protein>
<sequence length="324" mass="36017">MEKSGIFSVRSAYSLGLKLANLDRSQASSSAPDGERKLWTHIWTGKKLAKDILPTRRAKFIRKIETGDQCTLCDREMENSFHAAVSCLQARGLRLAMREFWLLPDEDQFTYSGPDWLLLVLDKCSPVQRDLVKLVLWRAWSTHNNITHQSGPTSIHDGVQSLLSMGSRHGKQNINPASKRVWMAPPAGWCKINVDGSFVESTGDAGVGVVARDSAGKVVFTAWRVLFRCASAAEAEARACVEGFRLASQWKPDRVIIESDCARITQAIQHGELEWKISLVRRDCNSVANDLAQLARRTVHSAVWLGQAPACVMDIINSECNLNT</sequence>
<comment type="caution">
    <text evidence="2">The sequence shown here is derived from an EMBL/GenBank/DDBJ whole genome shotgun (WGS) entry which is preliminary data.</text>
</comment>
<dbReference type="PANTHER" id="PTHR47074:SF73">
    <property type="entry name" value="OS04G0448401 PROTEIN"/>
    <property type="match status" value="1"/>
</dbReference>
<proteinExistence type="predicted"/>
<dbReference type="SUPFAM" id="SSF53098">
    <property type="entry name" value="Ribonuclease H-like"/>
    <property type="match status" value="1"/>
</dbReference>
<dbReference type="InterPro" id="IPR036397">
    <property type="entry name" value="RNaseH_sf"/>
</dbReference>
<name>A0A835ACM8_9POAL</name>
<evidence type="ECO:0000313" key="3">
    <source>
        <dbReference type="Proteomes" id="UP000636709"/>
    </source>
</evidence>
<dbReference type="InterPro" id="IPR052929">
    <property type="entry name" value="RNase_H-like_EbsB-rel"/>
</dbReference>
<dbReference type="GO" id="GO:0003676">
    <property type="term" value="F:nucleic acid binding"/>
    <property type="evidence" value="ECO:0007669"/>
    <property type="project" value="InterPro"/>
</dbReference>
<evidence type="ECO:0000313" key="2">
    <source>
        <dbReference type="EMBL" id="KAF8650478.1"/>
    </source>
</evidence>
<dbReference type="EMBL" id="JACEFO010002724">
    <property type="protein sequence ID" value="KAF8650478.1"/>
    <property type="molecule type" value="Genomic_DNA"/>
</dbReference>
<feature type="domain" description="RNase H type-1" evidence="1">
    <location>
        <begin position="193"/>
        <end position="271"/>
    </location>
</feature>
<keyword evidence="3" id="KW-1185">Reference proteome</keyword>
<dbReference type="InterPro" id="IPR012337">
    <property type="entry name" value="RNaseH-like_sf"/>
</dbReference>